<dbReference type="Pfam" id="PF00106">
    <property type="entry name" value="adh_short"/>
    <property type="match status" value="1"/>
</dbReference>
<dbReference type="InterPro" id="IPR052898">
    <property type="entry name" value="ACAD10-like"/>
</dbReference>
<dbReference type="CDD" id="cd05154">
    <property type="entry name" value="ACAD10_11_N-like"/>
    <property type="match status" value="1"/>
</dbReference>
<protein>
    <submittedName>
        <fullName evidence="3">Aminoglycoside phosphotransferase</fullName>
    </submittedName>
</protein>
<dbReference type="CDD" id="cd05233">
    <property type="entry name" value="SDR_c"/>
    <property type="match status" value="1"/>
</dbReference>
<dbReference type="Gene3D" id="3.90.1200.10">
    <property type="match status" value="1"/>
</dbReference>
<dbReference type="GO" id="GO:0016740">
    <property type="term" value="F:transferase activity"/>
    <property type="evidence" value="ECO:0007669"/>
    <property type="project" value="UniProtKB-KW"/>
</dbReference>
<dbReference type="InterPro" id="IPR002575">
    <property type="entry name" value="Aminoglycoside_PTrfase"/>
</dbReference>
<dbReference type="PANTHER" id="PTHR47829">
    <property type="entry name" value="HYDROLASE, PUTATIVE (AFU_ORTHOLOGUE AFUA_1G12880)-RELATED"/>
    <property type="match status" value="1"/>
</dbReference>
<dbReference type="EMBL" id="JWZX01001801">
    <property type="protein sequence ID" value="KOO32323.1"/>
    <property type="molecule type" value="Genomic_DNA"/>
</dbReference>
<dbReference type="PANTHER" id="PTHR47829:SF3">
    <property type="entry name" value="AMINOGLYCOSIDE PHOSPHOTRANSFERASE DOMAIN-CONTAINING PROTEIN"/>
    <property type="match status" value="1"/>
</dbReference>
<name>A0A0M0K1Q9_9EUKA</name>
<organism evidence="3 4">
    <name type="scientific">Chrysochromulina tobinii</name>
    <dbReference type="NCBI Taxonomy" id="1460289"/>
    <lineage>
        <taxon>Eukaryota</taxon>
        <taxon>Haptista</taxon>
        <taxon>Haptophyta</taxon>
        <taxon>Prymnesiophyceae</taxon>
        <taxon>Prymnesiales</taxon>
        <taxon>Chrysochromulinaceae</taxon>
        <taxon>Chrysochromulina</taxon>
    </lineage>
</organism>
<gene>
    <name evidence="3" type="ORF">Ctob_015064</name>
</gene>
<feature type="domain" description="Aminoglycoside phosphotransferase" evidence="2">
    <location>
        <begin position="59"/>
        <end position="288"/>
    </location>
</feature>
<dbReference type="OrthoDB" id="191037at2759"/>
<evidence type="ECO:0000259" key="2">
    <source>
        <dbReference type="Pfam" id="PF01636"/>
    </source>
</evidence>
<accession>A0A0M0K1Q9</accession>
<dbReference type="PRINTS" id="PR00081">
    <property type="entry name" value="GDHRDH"/>
</dbReference>
<dbReference type="Gene3D" id="3.30.200.20">
    <property type="entry name" value="Phosphorylase Kinase, domain 1"/>
    <property type="match status" value="1"/>
</dbReference>
<dbReference type="SUPFAM" id="SSF51735">
    <property type="entry name" value="NAD(P)-binding Rossmann-fold domains"/>
    <property type="match status" value="1"/>
</dbReference>
<dbReference type="InterPro" id="IPR041726">
    <property type="entry name" value="ACAD10_11_N"/>
</dbReference>
<comment type="caution">
    <text evidence="3">The sequence shown here is derived from an EMBL/GenBank/DDBJ whole genome shotgun (WGS) entry which is preliminary data.</text>
</comment>
<dbReference type="Gene3D" id="3.40.50.720">
    <property type="entry name" value="NAD(P)-binding Rossmann-like Domain"/>
    <property type="match status" value="1"/>
</dbReference>
<reference evidence="4" key="1">
    <citation type="journal article" date="2015" name="PLoS Genet.">
        <title>Genome Sequence and Transcriptome Analyses of Chrysochromulina tobin: Metabolic Tools for Enhanced Algal Fitness in the Prominent Order Prymnesiales (Haptophyceae).</title>
        <authorList>
            <person name="Hovde B.T."/>
            <person name="Deodato C.R."/>
            <person name="Hunsperger H.M."/>
            <person name="Ryken S.A."/>
            <person name="Yost W."/>
            <person name="Jha R.K."/>
            <person name="Patterson J."/>
            <person name="Monnat R.J. Jr."/>
            <person name="Barlow S.B."/>
            <person name="Starkenburg S.R."/>
            <person name="Cattolico R.A."/>
        </authorList>
    </citation>
    <scope>NUCLEOTIDE SEQUENCE</scope>
    <source>
        <strain evidence="4">CCMP291</strain>
    </source>
</reference>
<sequence>MLARLRSYSALSRTFSTAAGPPPTTAVRKGHEIDVSKVLPLLREAGGISAAEAAALPELKQFGHGQSNPTYLLTLGARRLVVRKQPPGKLLRGAHAVDREFMAMSALKTTAVPVPKTLLFVEDAEVLGTPFFVCEYVDGRFFKDPSMRAAGSPQERAALYGAFMRTVAALHTVDFAACGLKDFGKVGGYTARQTKVWTAQYRAAETEPMAAMEHLIKWLPEALPANDDVTTLVHGDLRVDNMIFAPHGPPEVLAVLDWELSTLGHPATDLALVTLPYDTSPQLPSALSGFGDQRAALGLPTEQELVDAYVEATGLTSVRSHLDYYRAFACFRMGSILQGVYKRSLSGQASAADGAAVGKLASVVAQLGVAAADRYTKTPDRLTMAAGVGAAFSAGLFPAAKAARAPAAPAVNAPAVNAPVVNAAASTPAEAAAAQGKSLSVALITGGGTGIGRAVALRLAAGGWQREAGAQVAIVLTGRRAEVLEETAQEIRKAHGEGVHVLVHAAYLTLAADVKGLFNAVASNFGRLDLLFNNLGAYVPPTTFDKMEYDDWRRVININLDAAFYVARDAYRMMRDQTPQGGRIINNGSISATTPRPAASAYTASS</sequence>
<dbReference type="Pfam" id="PF01636">
    <property type="entry name" value="APH"/>
    <property type="match status" value="1"/>
</dbReference>
<keyword evidence="3" id="KW-0808">Transferase</keyword>
<feature type="region of interest" description="Disordered" evidence="1">
    <location>
        <begin position="582"/>
        <end position="606"/>
    </location>
</feature>
<evidence type="ECO:0000313" key="3">
    <source>
        <dbReference type="EMBL" id="KOO32323.1"/>
    </source>
</evidence>
<keyword evidence="4" id="KW-1185">Reference proteome</keyword>
<evidence type="ECO:0000313" key="4">
    <source>
        <dbReference type="Proteomes" id="UP000037460"/>
    </source>
</evidence>
<proteinExistence type="predicted"/>
<dbReference type="InterPro" id="IPR011009">
    <property type="entry name" value="Kinase-like_dom_sf"/>
</dbReference>
<dbReference type="AlphaFoldDB" id="A0A0M0K1Q9"/>
<dbReference type="Proteomes" id="UP000037460">
    <property type="component" value="Unassembled WGS sequence"/>
</dbReference>
<dbReference type="InterPro" id="IPR002347">
    <property type="entry name" value="SDR_fam"/>
</dbReference>
<dbReference type="InterPro" id="IPR036291">
    <property type="entry name" value="NAD(P)-bd_dom_sf"/>
</dbReference>
<dbReference type="SUPFAM" id="SSF56112">
    <property type="entry name" value="Protein kinase-like (PK-like)"/>
    <property type="match status" value="1"/>
</dbReference>
<evidence type="ECO:0000256" key="1">
    <source>
        <dbReference type="SAM" id="MobiDB-lite"/>
    </source>
</evidence>